<dbReference type="PANTHER" id="PTHR43267:SF1">
    <property type="entry name" value="TRNA THREONYLCARBAMOYLADENOSINE DEHYDRATASE"/>
    <property type="match status" value="1"/>
</dbReference>
<gene>
    <name evidence="2" type="ORF">IPN91_12590</name>
</gene>
<feature type="domain" description="THIF-type NAD/FAD binding fold" evidence="1">
    <location>
        <begin position="226"/>
        <end position="354"/>
    </location>
</feature>
<dbReference type="InterPro" id="IPR000594">
    <property type="entry name" value="ThiF_NAD_FAD-bd"/>
</dbReference>
<dbReference type="GO" id="GO:0061504">
    <property type="term" value="P:cyclic threonylcarbamoyladenosine biosynthetic process"/>
    <property type="evidence" value="ECO:0007669"/>
    <property type="project" value="TreeGrafter"/>
</dbReference>
<dbReference type="Proteomes" id="UP000709959">
    <property type="component" value="Unassembled WGS sequence"/>
</dbReference>
<dbReference type="GO" id="GO:0016779">
    <property type="term" value="F:nucleotidyltransferase activity"/>
    <property type="evidence" value="ECO:0007669"/>
    <property type="project" value="UniProtKB-KW"/>
</dbReference>
<dbReference type="GO" id="GO:0008641">
    <property type="term" value="F:ubiquitin-like modifier activating enzyme activity"/>
    <property type="evidence" value="ECO:0007669"/>
    <property type="project" value="InterPro"/>
</dbReference>
<evidence type="ECO:0000313" key="2">
    <source>
        <dbReference type="EMBL" id="MBK8573448.1"/>
    </source>
</evidence>
<dbReference type="SUPFAM" id="SSF69572">
    <property type="entry name" value="Activating enzymes of the ubiquitin-like proteins"/>
    <property type="match status" value="1"/>
</dbReference>
<name>A0A936F3L1_9BACT</name>
<dbReference type="Pfam" id="PF00899">
    <property type="entry name" value="ThiF"/>
    <property type="match status" value="1"/>
</dbReference>
<sequence>MLPRGNKEQWSAHQYGPGGELCLEYGPDNWDSEITGADMISSAYRLLEGERPTLDQTAAVASRHKTTIGQELRNKVSRLLVTRNLADVFTRVPEDTLLSIKSVGLFRGRSYVNVVTSITLPNCEAWSDENQPEVGMLGYESMIALIRWPSSQPLPSTKNVSTLRVELATRNMVLPTVNHAVLLWRNRIKLYYLSDDDSIFEGAIIPPQPFTPRMDDDHAALAGRMAALVGCGSLGSKMATSLARAGVGSFLLVDDDIFLPDNLIRNDLDWRDVGSHKADSVARKFSWSIRRPRYRPRRYRLGGQEASGDIESLIDGLGKCDLIIEATADAKVFNYLCAAVAAAKTPLLWAEVFGGGFGGLVARHRPSIDPAPATMRNAIESWCHERGMPIERAVQGYGGGQSMPAIADDADVSVIAAHAVRMSIDLLIPRDPSQYPNSVYLIGLSKGWIFEQPFETYPIDVGGPPSGPEEILDQGAEAEERARISALFREYIDAATSKPKGDETTPT</sequence>
<dbReference type="AlphaFoldDB" id="A0A936F3L1"/>
<dbReference type="PANTHER" id="PTHR43267">
    <property type="entry name" value="TRNA THREONYLCARBAMOYLADENOSINE DEHYDRATASE"/>
    <property type="match status" value="1"/>
</dbReference>
<protein>
    <submittedName>
        <fullName evidence="2">ThiF family adenylyltransferase</fullName>
    </submittedName>
</protein>
<accession>A0A936F3L1</accession>
<dbReference type="EMBL" id="JADKCH010000018">
    <property type="protein sequence ID" value="MBK8573448.1"/>
    <property type="molecule type" value="Genomic_DNA"/>
</dbReference>
<evidence type="ECO:0000313" key="3">
    <source>
        <dbReference type="Proteomes" id="UP000709959"/>
    </source>
</evidence>
<dbReference type="InterPro" id="IPR035985">
    <property type="entry name" value="Ubiquitin-activating_enz"/>
</dbReference>
<dbReference type="Gene3D" id="3.40.50.720">
    <property type="entry name" value="NAD(P)-binding Rossmann-like Domain"/>
    <property type="match status" value="1"/>
</dbReference>
<comment type="caution">
    <text evidence="2">The sequence shown here is derived from an EMBL/GenBank/DDBJ whole genome shotgun (WGS) entry which is preliminary data.</text>
</comment>
<keyword evidence="2" id="KW-0808">Transferase</keyword>
<dbReference type="GO" id="GO:0061503">
    <property type="term" value="F:tRNA threonylcarbamoyladenosine dehydratase"/>
    <property type="evidence" value="ECO:0007669"/>
    <property type="project" value="TreeGrafter"/>
</dbReference>
<reference evidence="2 3" key="1">
    <citation type="submission" date="2020-10" db="EMBL/GenBank/DDBJ databases">
        <title>Connecting structure to function with the recovery of over 1000 high-quality activated sludge metagenome-assembled genomes encoding full-length rRNA genes using long-read sequencing.</title>
        <authorList>
            <person name="Singleton C.M."/>
            <person name="Petriglieri F."/>
            <person name="Kristensen J.M."/>
            <person name="Kirkegaard R.H."/>
            <person name="Michaelsen T.Y."/>
            <person name="Andersen M.H."/>
            <person name="Karst S.M."/>
            <person name="Dueholm M.S."/>
            <person name="Nielsen P.H."/>
            <person name="Albertsen M."/>
        </authorList>
    </citation>
    <scope>NUCLEOTIDE SEQUENCE [LARGE SCALE GENOMIC DNA]</scope>
    <source>
        <strain evidence="2">OdNE_18-Q3-R46-58_MAXAC.008</strain>
    </source>
</reference>
<proteinExistence type="predicted"/>
<evidence type="ECO:0000259" key="1">
    <source>
        <dbReference type="Pfam" id="PF00899"/>
    </source>
</evidence>
<organism evidence="2 3">
    <name type="scientific">Candidatus Geothrix odensensis</name>
    <dbReference type="NCBI Taxonomy" id="2954440"/>
    <lineage>
        <taxon>Bacteria</taxon>
        <taxon>Pseudomonadati</taxon>
        <taxon>Acidobacteriota</taxon>
        <taxon>Holophagae</taxon>
        <taxon>Holophagales</taxon>
        <taxon>Holophagaceae</taxon>
        <taxon>Geothrix</taxon>
    </lineage>
</organism>
<keyword evidence="2" id="KW-0548">Nucleotidyltransferase</keyword>
<dbReference type="InterPro" id="IPR045886">
    <property type="entry name" value="ThiF/MoeB/HesA"/>
</dbReference>